<evidence type="ECO:0000256" key="3">
    <source>
        <dbReference type="PIRSR" id="PIRSR601559-50"/>
    </source>
</evidence>
<feature type="binding site" description="via carbamate group" evidence="4">
    <location>
        <position position="147"/>
    </location>
    <ligand>
        <name>Zn(2+)</name>
        <dbReference type="ChEBI" id="CHEBI:29105"/>
        <label>1</label>
    </ligand>
</feature>
<accession>E1QDX6</accession>
<feature type="binding site" evidence="4">
    <location>
        <position position="26"/>
    </location>
    <ligand>
        <name>Zn(2+)</name>
        <dbReference type="ChEBI" id="CHEBI:29105"/>
        <label>1</label>
    </ligand>
</feature>
<dbReference type="eggNOG" id="COG1735">
    <property type="taxonomic scope" value="Bacteria"/>
</dbReference>
<evidence type="ECO:0000313" key="7">
    <source>
        <dbReference type="Proteomes" id="UP000009047"/>
    </source>
</evidence>
<evidence type="ECO:0000313" key="6">
    <source>
        <dbReference type="EMBL" id="ADK83762.1"/>
    </source>
</evidence>
<dbReference type="RefSeq" id="WP_013257218.1">
    <property type="nucleotide sequence ID" value="NC_014365.1"/>
</dbReference>
<feature type="binding site" evidence="4">
    <location>
        <position position="208"/>
    </location>
    <ligand>
        <name>Zn(2+)</name>
        <dbReference type="ChEBI" id="CHEBI:29105"/>
        <label>2</label>
    </ligand>
</feature>
<dbReference type="InterPro" id="IPR017947">
    <property type="entry name" value="AryldialkylPase_Zn-BS"/>
</dbReference>
<reference evidence="6 7" key="1">
    <citation type="journal article" date="2010" name="Stand. Genomic Sci.">
        <title>Complete genome sequence of Desulfarculus baarsii type strain (2st14).</title>
        <authorList>
            <person name="Sun H."/>
            <person name="Spring S."/>
            <person name="Lapidus A."/>
            <person name="Davenport K."/>
            <person name="Del Rio T.G."/>
            <person name="Tice H."/>
            <person name="Nolan M."/>
            <person name="Copeland A."/>
            <person name="Cheng J.F."/>
            <person name="Lucas S."/>
            <person name="Tapia R."/>
            <person name="Goodwin L."/>
            <person name="Pitluck S."/>
            <person name="Ivanova N."/>
            <person name="Pagani I."/>
            <person name="Mavromatis K."/>
            <person name="Ovchinnikova G."/>
            <person name="Pati A."/>
            <person name="Chen A."/>
            <person name="Palaniappan K."/>
            <person name="Hauser L."/>
            <person name="Chang Y.J."/>
            <person name="Jeffries C.D."/>
            <person name="Detter J.C."/>
            <person name="Han C."/>
            <person name="Rohde M."/>
            <person name="Brambilla E."/>
            <person name="Goker M."/>
            <person name="Woyke T."/>
            <person name="Bristow J."/>
            <person name="Eisen J.A."/>
            <person name="Markowitz V."/>
            <person name="Hugenholtz P."/>
            <person name="Kyrpides N.C."/>
            <person name="Klenk H.P."/>
            <person name="Land M."/>
        </authorList>
    </citation>
    <scope>NUCLEOTIDE SEQUENCE [LARGE SCALE GENOMIC DNA]</scope>
    <source>
        <strain evidence="7">ATCC 33931 / DSM 2075 / LMG 7858 / VKM B-1802 / 2st14</strain>
    </source>
</reference>
<feature type="binding site" description="via carbamate group" evidence="4">
    <location>
        <position position="147"/>
    </location>
    <ligand>
        <name>Zn(2+)</name>
        <dbReference type="ChEBI" id="CHEBI:29105"/>
        <label>2</label>
    </ligand>
</feature>
<proteinExistence type="inferred from homology"/>
<dbReference type="Proteomes" id="UP000009047">
    <property type="component" value="Chromosome"/>
</dbReference>
<dbReference type="Pfam" id="PF02126">
    <property type="entry name" value="PTE"/>
    <property type="match status" value="1"/>
</dbReference>
<comment type="cofactor">
    <cofactor evidence="4">
        <name>a divalent metal cation</name>
        <dbReference type="ChEBI" id="CHEBI:60240"/>
    </cofactor>
    <text evidence="4">Binds 2 divalent metal cations per subunit.</text>
</comment>
<comment type="similarity">
    <text evidence="5">Belongs to the metallo-dependent hydrolases superfamily. Phosphotriesterase family.</text>
</comment>
<evidence type="ECO:0000256" key="1">
    <source>
        <dbReference type="ARBA" id="ARBA00022723"/>
    </source>
</evidence>
<feature type="binding site" evidence="4">
    <location>
        <position position="24"/>
    </location>
    <ligand>
        <name>Zn(2+)</name>
        <dbReference type="ChEBI" id="CHEBI:29105"/>
        <label>1</label>
    </ligand>
</feature>
<feature type="binding site" evidence="4">
    <location>
        <position position="268"/>
    </location>
    <ligand>
        <name>Zn(2+)</name>
        <dbReference type="ChEBI" id="CHEBI:29105"/>
        <label>1</label>
    </ligand>
</feature>
<dbReference type="OrthoDB" id="9795018at2"/>
<feature type="binding site" evidence="4">
    <location>
        <position position="180"/>
    </location>
    <ligand>
        <name>Zn(2+)</name>
        <dbReference type="ChEBI" id="CHEBI:29105"/>
        <label>2</label>
    </ligand>
</feature>
<dbReference type="SUPFAM" id="SSF51556">
    <property type="entry name" value="Metallo-dependent hydrolases"/>
    <property type="match status" value="1"/>
</dbReference>
<dbReference type="HOGENOM" id="CLU_054760_1_0_7"/>
<dbReference type="KEGG" id="dbr:Deba_0387"/>
<dbReference type="InterPro" id="IPR032466">
    <property type="entry name" value="Metal_Hydrolase"/>
</dbReference>
<keyword evidence="7" id="KW-1185">Reference proteome</keyword>
<dbReference type="PIRSF" id="PIRSF016839">
    <property type="entry name" value="PhP"/>
    <property type="match status" value="1"/>
</dbReference>
<organism evidence="6 7">
    <name type="scientific">Desulfarculus baarsii (strain ATCC 33931 / DSM 2075 / LMG 7858 / VKM B-1802 / 2st14)</name>
    <dbReference type="NCBI Taxonomy" id="644282"/>
    <lineage>
        <taxon>Bacteria</taxon>
        <taxon>Pseudomonadati</taxon>
        <taxon>Thermodesulfobacteriota</taxon>
        <taxon>Desulfarculia</taxon>
        <taxon>Desulfarculales</taxon>
        <taxon>Desulfarculaceae</taxon>
        <taxon>Desulfarculus</taxon>
    </lineage>
</organism>
<dbReference type="PROSITE" id="PS01322">
    <property type="entry name" value="PHOSPHOTRIESTERASE_1"/>
    <property type="match status" value="1"/>
</dbReference>
<evidence type="ECO:0000256" key="2">
    <source>
        <dbReference type="ARBA" id="ARBA00022801"/>
    </source>
</evidence>
<dbReference type="GO" id="GO:0016788">
    <property type="term" value="F:hydrolase activity, acting on ester bonds"/>
    <property type="evidence" value="ECO:0007669"/>
    <property type="project" value="InterPro"/>
</dbReference>
<keyword evidence="2" id="KW-0378">Hydrolase</keyword>
<dbReference type="PANTHER" id="PTHR10819:SF3">
    <property type="entry name" value="PHOSPHOTRIESTERASE-RELATED PROTEIN"/>
    <property type="match status" value="1"/>
</dbReference>
<feature type="modified residue" description="N6-carboxylysine" evidence="3 5">
    <location>
        <position position="147"/>
    </location>
</feature>
<protein>
    <submittedName>
        <fullName evidence="6">Aryldialkylphosphatase</fullName>
    </submittedName>
</protein>
<evidence type="ECO:0000256" key="5">
    <source>
        <dbReference type="PROSITE-ProRule" id="PRU00679"/>
    </source>
</evidence>
<dbReference type="InterPro" id="IPR001559">
    <property type="entry name" value="Phosphotriesterase"/>
</dbReference>
<dbReference type="PANTHER" id="PTHR10819">
    <property type="entry name" value="PHOSPHOTRIESTERASE-RELATED"/>
    <property type="match status" value="1"/>
</dbReference>
<dbReference type="Gene3D" id="3.20.20.140">
    <property type="entry name" value="Metal-dependent hydrolases"/>
    <property type="match status" value="1"/>
</dbReference>
<dbReference type="EMBL" id="CP002085">
    <property type="protein sequence ID" value="ADK83762.1"/>
    <property type="molecule type" value="Genomic_DNA"/>
</dbReference>
<dbReference type="AlphaFoldDB" id="E1QDX6"/>
<dbReference type="PROSITE" id="PS51347">
    <property type="entry name" value="PHOSPHOTRIESTERASE_2"/>
    <property type="match status" value="1"/>
</dbReference>
<gene>
    <name evidence="6" type="ordered locus">Deba_0387</name>
</gene>
<dbReference type="STRING" id="644282.Deba_0387"/>
<dbReference type="GO" id="GO:0008270">
    <property type="term" value="F:zinc ion binding"/>
    <property type="evidence" value="ECO:0007669"/>
    <property type="project" value="InterPro"/>
</dbReference>
<keyword evidence="1 4" id="KW-0479">Metal-binding</keyword>
<name>E1QDX6_DESB2</name>
<sequence length="329" mass="35459">MAAKMVNTVAGPVSADELGLTLMHEHIVFGYPGWNGDVTLGAFDRPAAVKQAVETLSALKQAFGLGTLVDATPNETGRDPLLLKEVSEKSGVNIVCSTGYYSQAEGGAAYFAFRASLGDAVAEIREMFLTELTKGVADTGVRPGVIKLASSQGQITDYEKMFFTAAVAAQKETGAPIITHTEHGTMGPEQAKFLLELGADPKRTMIGHMCDNLDLDYQEAVLRQGVYVSWDRMGLQGLAGCPMEATRYPVLNELIQRGWAKQLMLSHDSINTWLGRPLSIPEAALPMVIDWRPDHIFNKVAPALLAGGATQADLDVILKDNPRRLFAGV</sequence>
<evidence type="ECO:0000256" key="4">
    <source>
        <dbReference type="PIRSR" id="PIRSR601559-51"/>
    </source>
</evidence>